<proteinExistence type="predicted"/>
<evidence type="ECO:0000313" key="1">
    <source>
        <dbReference type="EMBL" id="MDJ1478937.1"/>
    </source>
</evidence>
<accession>A0AAE3U4X3</accession>
<comment type="caution">
    <text evidence="1">The sequence shown here is derived from an EMBL/GenBank/DDBJ whole genome shotgun (WGS) entry which is preliminary data.</text>
</comment>
<evidence type="ECO:0000313" key="2">
    <source>
        <dbReference type="Proteomes" id="UP001241110"/>
    </source>
</evidence>
<dbReference type="EMBL" id="JASJOS010000001">
    <property type="protein sequence ID" value="MDJ1478937.1"/>
    <property type="molecule type" value="Genomic_DNA"/>
</dbReference>
<evidence type="ECO:0008006" key="3">
    <source>
        <dbReference type="Google" id="ProtNLM"/>
    </source>
</evidence>
<dbReference type="RefSeq" id="WP_313974728.1">
    <property type="nucleotide sequence ID" value="NZ_JASJOS010000001.1"/>
</dbReference>
<gene>
    <name evidence="1" type="ORF">QNI16_00490</name>
</gene>
<dbReference type="Proteomes" id="UP001241110">
    <property type="component" value="Unassembled WGS sequence"/>
</dbReference>
<organism evidence="1 2">
    <name type="scientific">Xanthocytophaga flava</name>
    <dbReference type="NCBI Taxonomy" id="3048013"/>
    <lineage>
        <taxon>Bacteria</taxon>
        <taxon>Pseudomonadati</taxon>
        <taxon>Bacteroidota</taxon>
        <taxon>Cytophagia</taxon>
        <taxon>Cytophagales</taxon>
        <taxon>Rhodocytophagaceae</taxon>
        <taxon>Xanthocytophaga</taxon>
    </lineage>
</organism>
<dbReference type="AlphaFoldDB" id="A0AAE3U4X3"/>
<protein>
    <recommendedName>
        <fullName evidence="3">Cell surface protein SprA</fullName>
    </recommendedName>
</protein>
<name>A0AAE3U4X3_9BACT</name>
<sequence length="1215" mass="138372">MKLCWLHAIVGVVFFLLLSFQSHGQVSTIRSKWVYPRGLFLPIDTLNIDPTSVRILYPQDTTIHTTYSATKNTLRFSGARLPDSILVSYRVLPLFLGKPVYHRDPDTYDKVVYFGGIDPNRKNVNNQREKREEFFATKGIQKTGSITRGISFGNSQSVFVNSALNLQLEGLLTEDIALKAIISDQSVPFQPEGNTQTLQEFDKVFVQLKSKSWQLAAGDIVFRNPLWRNRISEPSSFLRYYKNVQGVAAETNYEALGGRAYTSMGLAVSKGKFLSTEVIVTEGVQGPYRLRGANNEKNIIVLANSERVYLDGRLLTRGFNNDYIIDYNTAEITFSTTLVITAYSKVRVDFEYSDQNYSRSILTLTHKQELGKFTWFTNYYNEKDNPNKSFTLDLTEADKILLSQVDSKQTAGWVSGVAVVSEYSASLILYKKVDTIYNGELYPVYINTTVASDKLYKIQFGEVGEGKGNYIKSSTTLNGQVYKWVPPIDGVPQGRYDTLQLVPLPSQRRMLTSGLEYQLGKSETIYGEVAFSERNLNLFSQINQQNNTGNAFKIGYSNQGKAIPFMPKLEWWGNVSYEQDSRTFYAIDRFRDVNFDNDWTLTDTTATKDHIASVLVGFRKNTKFAQPVKPKETQAYDELTKDLLTTPAAIPATNPVPSASFTPSASSDQLVYRFNHRDRSGILNGYQHRLDISKQIRRLQLTANGFWMYSRQQEKWSDWQRLQTIVEYKGKYLSPGYAFSMDKNRMISRIIADSVISTTTNFEENRFFLRNGDSLKAHLQLDFALRQDYLPFEGRLYKSTFARTANMKFQTNQKSQNTLQLNVTYRLLEVQNTSLGLKNSETIMGRVDWNSYWLKKSIRSEFSLTNSSGLVPKREYVYLPVPLGQGTHTWRDDNGDGVQQLNEFYEAVNADEKQYAKYFVATSDYIQAFAQNMSYRLNITPPVKWKAGNSIFRTLARFSSVSAWTITQQTTNDDLVKRLLPVGQDVREADIVSVQESLRSTLFYNRANPKYGGDIGYLQTISKQLLSGRTDDGDNFELVQKTEWRLNAKMNLSKVFSLKNTLVQKQTVSESNLLTARNYEVVGRQISPELAFQPLSTFRIAGVYSYTYKKNIQDLEADESSHIHSLSTEVRWARASKHTITTALRWVKINFKGDASTSVGYELLEALSPGTNWTWNLNWQQRLANGLQVNIGYNGRKSGTQNIVHIGSMQVTALF</sequence>
<reference evidence="1" key="1">
    <citation type="submission" date="2023-05" db="EMBL/GenBank/DDBJ databases">
        <authorList>
            <person name="Zhang X."/>
        </authorList>
    </citation>
    <scope>NUCLEOTIDE SEQUENCE</scope>
    <source>
        <strain evidence="1">YF14B1</strain>
    </source>
</reference>